<organism evidence="1 2">
    <name type="scientific">Shinella sumterensis</name>
    <dbReference type="NCBI Taxonomy" id="1967501"/>
    <lineage>
        <taxon>Bacteria</taxon>
        <taxon>Pseudomonadati</taxon>
        <taxon>Pseudomonadota</taxon>
        <taxon>Alphaproteobacteria</taxon>
        <taxon>Hyphomicrobiales</taxon>
        <taxon>Rhizobiaceae</taxon>
        <taxon>Shinella</taxon>
    </lineage>
</organism>
<dbReference type="InterPro" id="IPR011660">
    <property type="entry name" value="VapB-like"/>
</dbReference>
<evidence type="ECO:0000313" key="2">
    <source>
        <dbReference type="Proteomes" id="UP001234585"/>
    </source>
</evidence>
<proteinExistence type="predicted"/>
<accession>A0AA50HBI2</accession>
<geneLocation type="plasmid" evidence="1 2">
    <name>unnamed5</name>
</geneLocation>
<keyword evidence="1" id="KW-0614">Plasmid</keyword>
<dbReference type="Proteomes" id="UP001234585">
    <property type="component" value="Plasmid unnamed5"/>
</dbReference>
<protein>
    <submittedName>
        <fullName evidence="1">Type II toxin-antitoxin system VapB family antitoxin</fullName>
    </submittedName>
</protein>
<gene>
    <name evidence="1" type="ORF">Q9313_27520</name>
</gene>
<dbReference type="Pfam" id="PF07704">
    <property type="entry name" value="PSK_trans_fac"/>
    <property type="match status" value="1"/>
</dbReference>
<dbReference type="EMBL" id="CP132307">
    <property type="protein sequence ID" value="WLS01132.1"/>
    <property type="molecule type" value="Genomic_DNA"/>
</dbReference>
<dbReference type="AlphaFoldDB" id="A0AA50HBI2"/>
<sequence>MSSLYIRDSDVDELAKKVQKLTNAPNKTEAVRRALENELARAKETIPLVERIRKIQDEVAVQLGPSPKPFDIKAFSDDMWDA</sequence>
<evidence type="ECO:0000313" key="1">
    <source>
        <dbReference type="EMBL" id="WLS01132.1"/>
    </source>
</evidence>
<keyword evidence="2" id="KW-1185">Reference proteome</keyword>
<dbReference type="RefSeq" id="WP_306041430.1">
    <property type="nucleotide sequence ID" value="NZ_CP132307.1"/>
</dbReference>
<name>A0AA50HBI2_9HYPH</name>
<reference evidence="1 2" key="1">
    <citation type="submission" date="2023-08" db="EMBL/GenBank/DDBJ databases">
        <title>Pathogen: clinical or host-associated sample.</title>
        <authorList>
            <person name="Hergert J."/>
            <person name="Casey R."/>
            <person name="Wagner J."/>
            <person name="Young E.L."/>
            <person name="Oakeson K.F."/>
        </authorList>
    </citation>
    <scope>NUCLEOTIDE SEQUENCE [LARGE SCALE GENOMIC DNA]</scope>
    <source>
        <strain evidence="1 2">1760953</strain>
        <plasmid evidence="1 2">unnamed5</plasmid>
    </source>
</reference>